<dbReference type="GO" id="GO:0016787">
    <property type="term" value="F:hydrolase activity"/>
    <property type="evidence" value="ECO:0007669"/>
    <property type="project" value="UniProtKB-KW"/>
</dbReference>
<protein>
    <recommendedName>
        <fullName evidence="3">Nudix hydrolase domain-containing protein</fullName>
    </recommendedName>
</protein>
<feature type="region of interest" description="Disordered" evidence="2">
    <location>
        <begin position="1"/>
        <end position="34"/>
    </location>
</feature>
<organism evidence="4 5">
    <name type="scientific">Candidatus Taylorbacteria bacterium RIFCSPHIGHO2_02_FULL_43_32b</name>
    <dbReference type="NCBI Taxonomy" id="1802306"/>
    <lineage>
        <taxon>Bacteria</taxon>
        <taxon>Candidatus Tayloriibacteriota</taxon>
    </lineage>
</organism>
<evidence type="ECO:0000313" key="4">
    <source>
        <dbReference type="EMBL" id="OHA22661.1"/>
    </source>
</evidence>
<evidence type="ECO:0000313" key="5">
    <source>
        <dbReference type="Proteomes" id="UP000177130"/>
    </source>
</evidence>
<evidence type="ECO:0000256" key="2">
    <source>
        <dbReference type="SAM" id="MobiDB-lite"/>
    </source>
</evidence>
<dbReference type="STRING" id="1802306.A3C72_01225"/>
<dbReference type="InterPro" id="IPR015797">
    <property type="entry name" value="NUDIX_hydrolase-like_dom_sf"/>
</dbReference>
<accession>A0A1G2MI01</accession>
<dbReference type="SUPFAM" id="SSF55811">
    <property type="entry name" value="Nudix"/>
    <property type="match status" value="1"/>
</dbReference>
<sequence length="73" mass="8262">MEWENPDSKKESFTASVSKVGNSRGKIDGDESPRDAIIRELREETGIVGVKPKLVGKFFVKYSEFDFTYTISN</sequence>
<evidence type="ECO:0000256" key="1">
    <source>
        <dbReference type="ARBA" id="ARBA00022801"/>
    </source>
</evidence>
<proteinExistence type="predicted"/>
<dbReference type="AlphaFoldDB" id="A0A1G2MI01"/>
<reference evidence="4 5" key="1">
    <citation type="journal article" date="2016" name="Nat. Commun.">
        <title>Thousands of microbial genomes shed light on interconnected biogeochemical processes in an aquifer system.</title>
        <authorList>
            <person name="Anantharaman K."/>
            <person name="Brown C.T."/>
            <person name="Hug L.A."/>
            <person name="Sharon I."/>
            <person name="Castelle C.J."/>
            <person name="Probst A.J."/>
            <person name="Thomas B.C."/>
            <person name="Singh A."/>
            <person name="Wilkins M.J."/>
            <person name="Karaoz U."/>
            <person name="Brodie E.L."/>
            <person name="Williams K.H."/>
            <person name="Hubbard S.S."/>
            <person name="Banfield J.F."/>
        </authorList>
    </citation>
    <scope>NUCLEOTIDE SEQUENCE [LARGE SCALE GENOMIC DNA]</scope>
</reference>
<feature type="compositionally biased region" description="Basic and acidic residues" evidence="2">
    <location>
        <begin position="25"/>
        <end position="34"/>
    </location>
</feature>
<name>A0A1G2MI01_9BACT</name>
<keyword evidence="1" id="KW-0378">Hydrolase</keyword>
<dbReference type="PROSITE" id="PS00893">
    <property type="entry name" value="NUDIX_BOX"/>
    <property type="match status" value="1"/>
</dbReference>
<gene>
    <name evidence="4" type="ORF">A3C72_01225</name>
</gene>
<feature type="compositionally biased region" description="Basic and acidic residues" evidence="2">
    <location>
        <begin position="1"/>
        <end position="12"/>
    </location>
</feature>
<dbReference type="Pfam" id="PF00293">
    <property type="entry name" value="NUDIX"/>
    <property type="match status" value="1"/>
</dbReference>
<comment type="caution">
    <text evidence="4">The sequence shown here is derived from an EMBL/GenBank/DDBJ whole genome shotgun (WGS) entry which is preliminary data.</text>
</comment>
<dbReference type="Proteomes" id="UP000177130">
    <property type="component" value="Unassembled WGS sequence"/>
</dbReference>
<feature type="domain" description="Nudix hydrolase" evidence="3">
    <location>
        <begin position="24"/>
        <end position="58"/>
    </location>
</feature>
<dbReference type="Gene3D" id="3.90.79.10">
    <property type="entry name" value="Nucleoside Triphosphate Pyrophosphohydrolase"/>
    <property type="match status" value="1"/>
</dbReference>
<dbReference type="EMBL" id="MHRK01000049">
    <property type="protein sequence ID" value="OHA22661.1"/>
    <property type="molecule type" value="Genomic_DNA"/>
</dbReference>
<dbReference type="InterPro" id="IPR020084">
    <property type="entry name" value="NUDIX_hydrolase_CS"/>
</dbReference>
<dbReference type="InterPro" id="IPR000086">
    <property type="entry name" value="NUDIX_hydrolase_dom"/>
</dbReference>
<evidence type="ECO:0000259" key="3">
    <source>
        <dbReference type="Pfam" id="PF00293"/>
    </source>
</evidence>